<sequence>MSIHPLTSACRLARLSGLLLACLLASSQAKAEPEAPVLDAFGQTVPTGEPRRIVTLGSDVTEIVYALGEGERIVAVDRGSQFPAATASKANVGYRRRLTAEGVASLSADLILAAEDIGPQEAVEVLRELKVPIVFVPEDHSGEGIRRKIEIIARALSRDASGQALAASVIEKLEAAKALTAGIPAEQRKTVVFFHGLIRLTAAGSGTAADAIIKLAGGRNPMDEVSGYKAASEERLVELAPEVILMMGDGQGGPTAEEVFSNRALAATPAGRTRSLIVLDGAYMIGFGPRTADAVRDLATALYGDRGGVGPD</sequence>
<dbReference type="InterPro" id="IPR002491">
    <property type="entry name" value="ABC_transptr_periplasmic_BD"/>
</dbReference>
<dbReference type="Gene3D" id="3.40.50.1980">
    <property type="entry name" value="Nitrogenase molybdenum iron protein domain"/>
    <property type="match status" value="2"/>
</dbReference>
<keyword evidence="1" id="KW-0732">Signal</keyword>
<feature type="chain" id="PRO_5019051085" evidence="1">
    <location>
        <begin position="32"/>
        <end position="312"/>
    </location>
</feature>
<dbReference type="PANTHER" id="PTHR30535:SF4">
    <property type="entry name" value="HEMIN-BINDING PERIPLASMIC PROTEIN HMUT"/>
    <property type="match status" value="1"/>
</dbReference>
<proteinExistence type="predicted"/>
<comment type="caution">
    <text evidence="3">The sequence shown here is derived from an EMBL/GenBank/DDBJ whole genome shotgun (WGS) entry which is preliminary data.</text>
</comment>
<dbReference type="InterPro" id="IPR050902">
    <property type="entry name" value="ABC_Transporter_SBP"/>
</dbReference>
<protein>
    <submittedName>
        <fullName evidence="3">ABC transporter substrate-binding protein</fullName>
    </submittedName>
</protein>
<dbReference type="EMBL" id="RWKW01000015">
    <property type="protein sequence ID" value="RST87526.1"/>
    <property type="molecule type" value="Genomic_DNA"/>
</dbReference>
<dbReference type="AlphaFoldDB" id="A0A429Z1B6"/>
<feature type="domain" description="Fe/B12 periplasmic-binding" evidence="2">
    <location>
        <begin position="52"/>
        <end position="306"/>
    </location>
</feature>
<evidence type="ECO:0000256" key="1">
    <source>
        <dbReference type="SAM" id="SignalP"/>
    </source>
</evidence>
<dbReference type="PROSITE" id="PS50983">
    <property type="entry name" value="FE_B12_PBP"/>
    <property type="match status" value="1"/>
</dbReference>
<evidence type="ECO:0000313" key="3">
    <source>
        <dbReference type="EMBL" id="RST87526.1"/>
    </source>
</evidence>
<feature type="signal peptide" evidence="1">
    <location>
        <begin position="1"/>
        <end position="31"/>
    </location>
</feature>
<dbReference type="SUPFAM" id="SSF53807">
    <property type="entry name" value="Helical backbone' metal receptor"/>
    <property type="match status" value="1"/>
</dbReference>
<organism evidence="3 4">
    <name type="scientific">Aquibium carbonis</name>
    <dbReference type="NCBI Taxonomy" id="2495581"/>
    <lineage>
        <taxon>Bacteria</taxon>
        <taxon>Pseudomonadati</taxon>
        <taxon>Pseudomonadota</taxon>
        <taxon>Alphaproteobacteria</taxon>
        <taxon>Hyphomicrobiales</taxon>
        <taxon>Phyllobacteriaceae</taxon>
        <taxon>Aquibium</taxon>
    </lineage>
</organism>
<evidence type="ECO:0000313" key="4">
    <source>
        <dbReference type="Proteomes" id="UP000278398"/>
    </source>
</evidence>
<accession>A0A429Z1B6</accession>
<dbReference type="RefSeq" id="WP_126698308.1">
    <property type="nucleotide sequence ID" value="NZ_RWKW01000015.1"/>
</dbReference>
<reference evidence="3 4" key="1">
    <citation type="submission" date="2018-12" db="EMBL/GenBank/DDBJ databases">
        <title>Mesorhizobium carbonis sp. nov., isolated from coal mine water.</title>
        <authorList>
            <person name="Xin W."/>
            <person name="Xu Z."/>
            <person name="Xiang F."/>
            <person name="Zhang J."/>
            <person name="Xi L."/>
            <person name="Liu J."/>
        </authorList>
    </citation>
    <scope>NUCLEOTIDE SEQUENCE [LARGE SCALE GENOMIC DNA]</scope>
    <source>
        <strain evidence="3 4">B2.3</strain>
    </source>
</reference>
<evidence type="ECO:0000259" key="2">
    <source>
        <dbReference type="PROSITE" id="PS50983"/>
    </source>
</evidence>
<dbReference type="Pfam" id="PF01497">
    <property type="entry name" value="Peripla_BP_2"/>
    <property type="match status" value="1"/>
</dbReference>
<gene>
    <name evidence="3" type="ORF">EJC49_04695</name>
</gene>
<dbReference type="Proteomes" id="UP000278398">
    <property type="component" value="Unassembled WGS sequence"/>
</dbReference>
<dbReference type="PANTHER" id="PTHR30535">
    <property type="entry name" value="VITAMIN B12-BINDING PROTEIN"/>
    <property type="match status" value="1"/>
</dbReference>
<dbReference type="OrthoDB" id="9797736at2"/>
<keyword evidence="4" id="KW-1185">Reference proteome</keyword>
<name>A0A429Z1B6_9HYPH</name>